<dbReference type="PROSITE" id="PS00108">
    <property type="entry name" value="PROTEIN_KINASE_ST"/>
    <property type="match status" value="1"/>
</dbReference>
<proteinExistence type="predicted"/>
<organism evidence="6 7">
    <name type="scientific">Nannocystis pusilla</name>
    <dbReference type="NCBI Taxonomy" id="889268"/>
    <lineage>
        <taxon>Bacteria</taxon>
        <taxon>Pseudomonadati</taxon>
        <taxon>Myxococcota</taxon>
        <taxon>Polyangia</taxon>
        <taxon>Nannocystales</taxon>
        <taxon>Nannocystaceae</taxon>
        <taxon>Nannocystis</taxon>
    </lineage>
</organism>
<dbReference type="InterPro" id="IPR011009">
    <property type="entry name" value="Kinase-like_dom_sf"/>
</dbReference>
<accession>A0ABS7TQI2</accession>
<name>A0ABS7TQI2_9BACT</name>
<keyword evidence="2 3" id="KW-0067">ATP-binding</keyword>
<keyword evidence="6" id="KW-0808">Transferase</keyword>
<comment type="caution">
    <text evidence="6">The sequence shown here is derived from an EMBL/GenBank/DDBJ whole genome shotgun (WGS) entry which is preliminary data.</text>
</comment>
<dbReference type="Gene3D" id="1.10.510.10">
    <property type="entry name" value="Transferase(Phosphotransferase) domain 1"/>
    <property type="match status" value="1"/>
</dbReference>
<dbReference type="PROSITE" id="PS00107">
    <property type="entry name" value="PROTEIN_KINASE_ATP"/>
    <property type="match status" value="1"/>
</dbReference>
<dbReference type="SUPFAM" id="SSF52540">
    <property type="entry name" value="P-loop containing nucleoside triphosphate hydrolases"/>
    <property type="match status" value="1"/>
</dbReference>
<dbReference type="PANTHER" id="PTHR16305">
    <property type="entry name" value="TESTICULAR SOLUBLE ADENYLYL CYCLASE"/>
    <property type="match status" value="1"/>
</dbReference>
<evidence type="ECO:0000313" key="6">
    <source>
        <dbReference type="EMBL" id="MBZ5710484.1"/>
    </source>
</evidence>
<feature type="region of interest" description="Disordered" evidence="4">
    <location>
        <begin position="39"/>
        <end position="58"/>
    </location>
</feature>
<evidence type="ECO:0000256" key="3">
    <source>
        <dbReference type="PROSITE-ProRule" id="PRU10141"/>
    </source>
</evidence>
<dbReference type="Gene3D" id="3.40.50.300">
    <property type="entry name" value="P-loop containing nucleotide triphosphate hydrolases"/>
    <property type="match status" value="1"/>
</dbReference>
<dbReference type="EMBL" id="JAIRAU010000016">
    <property type="protein sequence ID" value="MBZ5710484.1"/>
    <property type="molecule type" value="Genomic_DNA"/>
</dbReference>
<gene>
    <name evidence="6" type="ORF">K7C98_14575</name>
</gene>
<evidence type="ECO:0000256" key="2">
    <source>
        <dbReference type="ARBA" id="ARBA00022840"/>
    </source>
</evidence>
<dbReference type="InterPro" id="IPR008271">
    <property type="entry name" value="Ser/Thr_kinase_AS"/>
</dbReference>
<dbReference type="PANTHER" id="PTHR16305:SF28">
    <property type="entry name" value="GUANYLATE CYCLASE DOMAIN-CONTAINING PROTEIN"/>
    <property type="match status" value="1"/>
</dbReference>
<dbReference type="Proteomes" id="UP001139031">
    <property type="component" value="Unassembled WGS sequence"/>
</dbReference>
<dbReference type="GO" id="GO:0016301">
    <property type="term" value="F:kinase activity"/>
    <property type="evidence" value="ECO:0007669"/>
    <property type="project" value="UniProtKB-KW"/>
</dbReference>
<dbReference type="SUPFAM" id="SSF56112">
    <property type="entry name" value="Protein kinase-like (PK-like)"/>
    <property type="match status" value="1"/>
</dbReference>
<dbReference type="SMART" id="SM00220">
    <property type="entry name" value="S_TKc"/>
    <property type="match status" value="1"/>
</dbReference>
<feature type="domain" description="Protein kinase" evidence="5">
    <location>
        <begin position="90"/>
        <end position="363"/>
    </location>
</feature>
<dbReference type="InterPro" id="IPR000719">
    <property type="entry name" value="Prot_kinase_dom"/>
</dbReference>
<keyword evidence="1 3" id="KW-0547">Nucleotide-binding</keyword>
<feature type="binding site" evidence="3">
    <location>
        <position position="118"/>
    </location>
    <ligand>
        <name>ATP</name>
        <dbReference type="ChEBI" id="CHEBI:30616"/>
    </ligand>
</feature>
<dbReference type="Pfam" id="PF00069">
    <property type="entry name" value="Pkinase"/>
    <property type="match status" value="1"/>
</dbReference>
<protein>
    <submittedName>
        <fullName evidence="6">Protein kinase</fullName>
    </submittedName>
</protein>
<sequence length="1309" mass="140910">MAVHGGDSPEAKAGDARGGAAARGDLGLAATVDSDTIDTVDSETVDGPSAGMSIGSGGRARLPAHLDSTASHDAANVFVASAMPMSIGRHVLVRPLGMGGMGQVFEARAPDGTTVALKIIRGTSPERLYRFKREFRSLSAVVHPNIVALYDLVHVDDERGAGLAFFTMELLRGAHFVSAVRDELPDGEGLDEAGLRRLQDCMVGLACGLSCVHRHGLVHRDIKPSNVMVTASGRVVVLDLGLVRESRVASFDNVGENSALLGTPLYMAPEQIVRSDDAGPPADWYAVGEVLWECLSGESRHAGRPLVEVFERKLLEAPEPPSRRRAGVPQHLDRLCVDLLAREPDDRPTAAQVLTRLGRGDLVAIELTVQGLLGREQEARLLRDHIVQPGRTSAVFVSGPSGFGKTTLVEHVLDVARREDGIVAFSGSCSERESIPFKALDSAIDALGVHLCSSDAGDATAIGRREDLAALARLFPVLRTVPAIRAIDDARLDGCDPIEIRRRAADSLAELLTRIAIRRRVVLALDDLQWADLDSVLLLESVLLRKHPPPVALLGSHREGTEATRAPLARLWSSLEASEQVALRRVVVGPLSEEQSIALAARLLGGPVDDPVAARVAREAGGSPFFIGELVRYALAHGGLDGAGLSLDGLLRTHLQRLPLSAKRLVEVLAVAGGRLPRTLAVDIVTAAAGPVDRGTLARLRAEHLIRIADSSQDDVLETYHDRVREAAAQEAAESHGSELAAIHRAIGEALLRSGSADTATLAHHFRAANDTERATRFTLAAAEDAARALAFDQAAELFRATLSIGGIDAAAATHTRARLAEALANAGRLHAAARVYTDAAHAGDGAASEAQRTEWLRLAAAHFLSTGHHDEGRAVLEELLPRVGLSLTRGTASTIVALLGQRALLAARKLELPPAGANQLSELDAQRLDVCWTVTRGLIYSDGIASALFHARHLRLALNSGDPLRAARAIGYEAYVRALMEGGTADAQATAIFDSLEASAEVQASPYVRGMLAQYRAGTHQMLCRFEQALVDYERGIAILREQCTGVMDEIAQMEAHRMTVLMYLGRIGELADVAFRLLRECAERPNPYVEGFARGVLGNYVYLAQDQVDAATEQLEHYRRHAPKRFEAHFFNCASKQTELLRYRGDAEGAWRQNEIDSPLVEKLLFFRVPFVKAEFHRSRAANALALAAQTSDPAPLLKIARAAAKHNFRVPLPMSDAYGHLTLASVAALEGKTELAVTELRRTVAIFERLAMGTDLAATRRRLAALVAGDEGRAHQQKADAWMSEHRIARPDRFTDMVAPGFVRRA</sequence>
<dbReference type="InterPro" id="IPR041664">
    <property type="entry name" value="AAA_16"/>
</dbReference>
<keyword evidence="7" id="KW-1185">Reference proteome</keyword>
<dbReference type="Gene3D" id="3.30.200.20">
    <property type="entry name" value="Phosphorylase Kinase, domain 1"/>
    <property type="match status" value="1"/>
</dbReference>
<dbReference type="InterPro" id="IPR027417">
    <property type="entry name" value="P-loop_NTPase"/>
</dbReference>
<reference evidence="6" key="1">
    <citation type="submission" date="2021-08" db="EMBL/GenBank/DDBJ databases">
        <authorList>
            <person name="Stevens D.C."/>
        </authorList>
    </citation>
    <scope>NUCLEOTIDE SEQUENCE</scope>
    <source>
        <strain evidence="6">DSM 53165</strain>
    </source>
</reference>
<dbReference type="InterPro" id="IPR017441">
    <property type="entry name" value="Protein_kinase_ATP_BS"/>
</dbReference>
<dbReference type="Pfam" id="PF13191">
    <property type="entry name" value="AAA_16"/>
    <property type="match status" value="1"/>
</dbReference>
<feature type="region of interest" description="Disordered" evidence="4">
    <location>
        <begin position="1"/>
        <end position="20"/>
    </location>
</feature>
<evidence type="ECO:0000313" key="7">
    <source>
        <dbReference type="Proteomes" id="UP001139031"/>
    </source>
</evidence>
<keyword evidence="6" id="KW-0418">Kinase</keyword>
<evidence type="ECO:0000259" key="5">
    <source>
        <dbReference type="PROSITE" id="PS50011"/>
    </source>
</evidence>
<dbReference type="RefSeq" id="WP_224192252.1">
    <property type="nucleotide sequence ID" value="NZ_JAIRAU010000016.1"/>
</dbReference>
<evidence type="ECO:0000256" key="1">
    <source>
        <dbReference type="ARBA" id="ARBA00022741"/>
    </source>
</evidence>
<evidence type="ECO:0000256" key="4">
    <source>
        <dbReference type="SAM" id="MobiDB-lite"/>
    </source>
</evidence>
<dbReference type="CDD" id="cd14014">
    <property type="entry name" value="STKc_PknB_like"/>
    <property type="match status" value="1"/>
</dbReference>
<dbReference type="PROSITE" id="PS50011">
    <property type="entry name" value="PROTEIN_KINASE_DOM"/>
    <property type="match status" value="1"/>
</dbReference>